<dbReference type="Pfam" id="PF25574">
    <property type="entry name" value="TPR_IMB1"/>
    <property type="match status" value="1"/>
</dbReference>
<keyword evidence="15" id="KW-1185">Reference proteome</keyword>
<dbReference type="InterPro" id="IPR017441">
    <property type="entry name" value="Protein_kinase_ATP_BS"/>
</dbReference>
<dbReference type="PROSITE" id="PS50166">
    <property type="entry name" value="IMPORTIN_B_NT"/>
    <property type="match status" value="1"/>
</dbReference>
<evidence type="ECO:0000259" key="12">
    <source>
        <dbReference type="PROSITE" id="PS50011"/>
    </source>
</evidence>
<dbReference type="InterPro" id="IPR011009">
    <property type="entry name" value="Kinase-like_dom_sf"/>
</dbReference>
<evidence type="ECO:0000256" key="9">
    <source>
        <dbReference type="ARBA" id="ARBA00023242"/>
    </source>
</evidence>
<dbReference type="SMART" id="SM00220">
    <property type="entry name" value="S_TKc"/>
    <property type="match status" value="1"/>
</dbReference>
<dbReference type="Pfam" id="PF03810">
    <property type="entry name" value="IBN_N"/>
    <property type="match status" value="1"/>
</dbReference>
<evidence type="ECO:0000259" key="13">
    <source>
        <dbReference type="PROSITE" id="PS50166"/>
    </source>
</evidence>
<dbReference type="InterPro" id="IPR001494">
    <property type="entry name" value="Importin-beta_N"/>
</dbReference>
<dbReference type="Proteomes" id="UP001476247">
    <property type="component" value="Unassembled WGS sequence"/>
</dbReference>
<reference evidence="14 15" key="1">
    <citation type="submission" date="2024-04" db="EMBL/GenBank/DDBJ databases">
        <title>genome sequences of Mucor flavus KT1a and Helicostylum pulchrum KT1b strains isolation_sourced from the surface of a dry-aged beef.</title>
        <authorList>
            <person name="Toyotome T."/>
            <person name="Hosono M."/>
            <person name="Torimaru M."/>
            <person name="Fukuda K."/>
            <person name="Mikami N."/>
        </authorList>
    </citation>
    <scope>NUCLEOTIDE SEQUENCE [LARGE SCALE GENOMIC DNA]</scope>
    <source>
        <strain evidence="14 15">KT1b</strain>
    </source>
</reference>
<dbReference type="InterPro" id="IPR058584">
    <property type="entry name" value="IMB1_TNPO1-like_TPR"/>
</dbReference>
<dbReference type="Gene3D" id="1.10.510.10">
    <property type="entry name" value="Transferase(Phosphotransferase) domain 1"/>
    <property type="match status" value="1"/>
</dbReference>
<evidence type="ECO:0000313" key="15">
    <source>
        <dbReference type="Proteomes" id="UP001476247"/>
    </source>
</evidence>
<gene>
    <name evidence="14" type="ORF">HPULCUR_004357</name>
</gene>
<accession>A0ABP9XWZ4</accession>
<feature type="binding site" evidence="11">
    <location>
        <position position="748"/>
    </location>
    <ligand>
        <name>ATP</name>
        <dbReference type="ChEBI" id="CHEBI:30616"/>
    </ligand>
</feature>
<feature type="repeat" description="HEAT" evidence="10">
    <location>
        <begin position="1356"/>
        <end position="1394"/>
    </location>
</feature>
<evidence type="ECO:0000256" key="11">
    <source>
        <dbReference type="PROSITE-ProRule" id="PRU10141"/>
    </source>
</evidence>
<dbReference type="Pfam" id="PF00069">
    <property type="entry name" value="Pkinase"/>
    <property type="match status" value="1"/>
</dbReference>
<dbReference type="InterPro" id="IPR057546">
    <property type="entry name" value="HEAT_GCN1"/>
</dbReference>
<dbReference type="PROSITE" id="PS00107">
    <property type="entry name" value="PROTEIN_KINASE_ATP"/>
    <property type="match status" value="1"/>
</dbReference>
<dbReference type="SMART" id="SM00913">
    <property type="entry name" value="IBN_N"/>
    <property type="match status" value="1"/>
</dbReference>
<comment type="caution">
    <text evidence="14">The sequence shown here is derived from an EMBL/GenBank/DDBJ whole genome shotgun (WGS) entry which is preliminary data.</text>
</comment>
<keyword evidence="9" id="KW-0539">Nucleus</keyword>
<evidence type="ECO:0000256" key="1">
    <source>
        <dbReference type="ARBA" id="ARBA00004123"/>
    </source>
</evidence>
<evidence type="ECO:0000256" key="6">
    <source>
        <dbReference type="ARBA" id="ARBA00022741"/>
    </source>
</evidence>
<dbReference type="Pfam" id="PF13513">
    <property type="entry name" value="HEAT_EZ"/>
    <property type="match status" value="1"/>
</dbReference>
<dbReference type="InterPro" id="IPR057672">
    <property type="entry name" value="TPR_IPO4/5"/>
</dbReference>
<dbReference type="InterPro" id="IPR034085">
    <property type="entry name" value="TOG"/>
</dbReference>
<dbReference type="InterPro" id="IPR011989">
    <property type="entry name" value="ARM-like"/>
</dbReference>
<keyword evidence="3" id="KW-0813">Transport</keyword>
<dbReference type="Gene3D" id="1.25.10.10">
    <property type="entry name" value="Leucine-rich Repeat Variant"/>
    <property type="match status" value="1"/>
</dbReference>
<dbReference type="PROSITE" id="PS00108">
    <property type="entry name" value="PROTEIN_KINASE_ST"/>
    <property type="match status" value="1"/>
</dbReference>
<evidence type="ECO:0000256" key="3">
    <source>
        <dbReference type="ARBA" id="ARBA00022448"/>
    </source>
</evidence>
<dbReference type="PROSITE" id="PS50011">
    <property type="entry name" value="PROTEIN_KINASE_DOM"/>
    <property type="match status" value="1"/>
</dbReference>
<proteinExistence type="predicted"/>
<evidence type="ECO:0000256" key="5">
    <source>
        <dbReference type="ARBA" id="ARBA00022737"/>
    </source>
</evidence>
<dbReference type="Gene3D" id="3.30.450.20">
    <property type="entry name" value="PAS domain"/>
    <property type="match status" value="1"/>
</dbReference>
<dbReference type="Gene3D" id="3.30.200.20">
    <property type="entry name" value="Phosphorylase Kinase, domain 1"/>
    <property type="match status" value="1"/>
</dbReference>
<keyword evidence="4" id="KW-0963">Cytoplasm</keyword>
<comment type="subcellular location">
    <subcellularLocation>
        <location evidence="2">Cytoplasm</location>
    </subcellularLocation>
    <subcellularLocation>
        <location evidence="1">Nucleus</location>
    </subcellularLocation>
</comment>
<keyword evidence="5" id="KW-0677">Repeat</keyword>
<dbReference type="SUPFAM" id="SSF56112">
    <property type="entry name" value="Protein kinase-like (PK-like)"/>
    <property type="match status" value="1"/>
</dbReference>
<dbReference type="InterPro" id="IPR000719">
    <property type="entry name" value="Prot_kinase_dom"/>
</dbReference>
<sequence>MGSIFSCLSGIVSSIASLFSGLISGIAGFCQSIISAITRCITGIFNAIGRCLSCGKGGRGRRNRARVYNDDQIIDKASDENIEPIDFSHDCDDIITSRYSTDTHNITSSSAVPRRGHKFSRRNKSSVVIRGMDFIRKMKWKSNDHQGNNRRLSQPDMDQMDSFHDWRSSWSAQNTPRGSIDNASIPEELIMATSSATSTAQKNNHLLLPPIHESDYNSKRAAYAAQYNRALHAPTRFLPQNQAVITTNGEGIILLFNDIASLCFGINKSFIGKSILTSLVEDPFRKQITSILNRRRNSSSHKEQSDKGPVLVCGTIIPIKKLNGTKSIASLWLKEKKTDHKKHIYIWIFEEIYDTSLSVYVDSECIIRRVLGTMIEIYGYQEKDIIGKPVNCLVPALSKENRDNNLEKIDRLKFFGSRSGQGIYFPVILNLSRHVAIGDDDLSSFVVKITSLPTITGLMTINRKEGVVKSLNTVPAKYLFGYSVSTIVDEKKMQYKDLIPHLPSILNGLMSRSKLSNKSPVAYNQTCIKVLEERLGVEEEPVIYALHRDGSQFEVELQLKLIEKDVLDVWISYDRIDAISKYQKRITTKSLTCKPEKALTEEKKMTKLRIAKIISDNNDQELLVSPLTERNTKDEDLALETNSKCLSKSATKLSRISSFGAVDERRRLFPNAGNNHSDTNRIKEIKTVSHSSNILPSPPADAIETKKHPLNDYVILNVLGQGTYGMAKLAYRSDDPSQKKLVIKYIIKSKIIVDSWIRDRQLGSIPMEIHILRALKKYPHPNCCRLVTSLEDEDYYFVVMELLGDGMDLFDYIEINKNMPESEIQRIFYQVACAVKHLHQHKIVHRDIKDENIIIDHEGDIHLIDFGCATYYKKDRKFDTFTGTLEYCAPEVLKGKPYDGPPQDIWASGILLFTLIYRENPFYNFDEIMERELRVPYIVSEGSLDLIKKMLERDIKKRITIDQVLEHPWFHSLKTNQFVAGLEELLTKLATAQDSDTIRQATSTLNTQFYVSPDCIPAFVEIIHRSPHHPVRQLAAVELRKRISKRWQEIPEPAQAAIRAQLLQIALNEQHEIVRHSTARVISSIARIDVPENKWPELLGFLNGACASATAIHREVGTYCLYTLFEVIADFFMDHTAPLYDLFSKAIVDPESKRVRVTTVLTLGKLAEFIENDDKENIKSFRLMIPGMVNVLEQCLKEGDEESAGEIFEVFDTLLMLDAPLLSNHLVDLIRFFLSIGSNRELDDSLRVMALSFLMWAANHIRSLKLVGFIVEGLMPIGSEEDPEDVDEDSPSRLSFKVLNALATNMPPQQVFPIVMPIVVAYMQSPDPNYRKAAMMSFAVIIEGCAEFMSPKLNELLPLVCSGLQDPEIIVRRAACMALGCLAEEMPAEISESHSVLLPLVFNLMNDTNPEVTKHACNALDAILESLGDEVLQYLPMLMEKLLFLLDNAPQTETKATVMAAIGSAAHAAGEGFEPYFSSVMPRIRHLMTLTEGADEALLRGVATDSAGAIAEAVGADKFRPFTQDLMALAIEQLTLDSPRLRECSYAFFSIMARVFGEEFAPYLPTVMPPIIASCKAEEKDETNLGSEIDLTLGDGEDEDDESAFNFNSAIADEKEFAADALGEIFESTQAHFLPYVEESVQELTELSFHLFDGVRKAVVGSLFSFLKTFYLMSGSDEWKSGLPLNYAVHENVQNMITIIIPTVLAMWKDEDDKMVVIQICQELIQSLKLMGPSIIADHVEEISRNALDIFEKRSICQQSYDDDDFVDEEEEAESESLLINAAGDLVATICETVGESYSSYFDVFMPLIAKYYKKSKTASERSMAIGCLGECITGIKSAVTPHTERLLQLFIKACADEDHSVRSNAAYALGILVGNSQMDLSSQYPIILTALHPLFQNQPVPNITDNATGAVARLIIARPDAVPLDQVLPVFASVLPLKVDFAENEPVFNCLFSLFRANNTFIHSQISSFLPVFYHVLSNEDQLNDDTRVELVELLRALNAQSPALGISSSDLARFL</sequence>
<feature type="repeat" description="HEAT" evidence="10">
    <location>
        <begin position="1397"/>
        <end position="1435"/>
    </location>
</feature>
<dbReference type="PANTHER" id="PTHR10527">
    <property type="entry name" value="IMPORTIN BETA"/>
    <property type="match status" value="1"/>
</dbReference>
<dbReference type="PROSITE" id="PS50077">
    <property type="entry name" value="HEAT_REPEAT"/>
    <property type="match status" value="2"/>
</dbReference>
<feature type="domain" description="Protein kinase" evidence="12">
    <location>
        <begin position="713"/>
        <end position="970"/>
    </location>
</feature>
<feature type="domain" description="Importin N-terminal" evidence="13">
    <location>
        <begin position="1001"/>
        <end position="1068"/>
    </location>
</feature>
<evidence type="ECO:0000256" key="7">
    <source>
        <dbReference type="ARBA" id="ARBA00022840"/>
    </source>
</evidence>
<evidence type="ECO:0000256" key="8">
    <source>
        <dbReference type="ARBA" id="ARBA00022927"/>
    </source>
</evidence>
<evidence type="ECO:0000256" key="4">
    <source>
        <dbReference type="ARBA" id="ARBA00022490"/>
    </source>
</evidence>
<dbReference type="Pfam" id="PF23271">
    <property type="entry name" value="HEAT_GCN1"/>
    <property type="match status" value="1"/>
</dbReference>
<organism evidence="14 15">
    <name type="scientific">Helicostylum pulchrum</name>
    <dbReference type="NCBI Taxonomy" id="562976"/>
    <lineage>
        <taxon>Eukaryota</taxon>
        <taxon>Fungi</taxon>
        <taxon>Fungi incertae sedis</taxon>
        <taxon>Mucoromycota</taxon>
        <taxon>Mucoromycotina</taxon>
        <taxon>Mucoromycetes</taxon>
        <taxon>Mucorales</taxon>
        <taxon>Mucorineae</taxon>
        <taxon>Mucoraceae</taxon>
        <taxon>Helicostylum</taxon>
    </lineage>
</organism>
<keyword evidence="7 11" id="KW-0067">ATP-binding</keyword>
<dbReference type="EMBL" id="BAABUJ010000011">
    <property type="protein sequence ID" value="GAA5798948.1"/>
    <property type="molecule type" value="Genomic_DNA"/>
</dbReference>
<evidence type="ECO:0000256" key="10">
    <source>
        <dbReference type="PROSITE-ProRule" id="PRU00103"/>
    </source>
</evidence>
<evidence type="ECO:0000313" key="14">
    <source>
        <dbReference type="EMBL" id="GAA5798948.1"/>
    </source>
</evidence>
<keyword evidence="6 11" id="KW-0547">Nucleotide-binding</keyword>
<protein>
    <submittedName>
        <fullName evidence="14">Uncharacterized protein</fullName>
    </submittedName>
</protein>
<dbReference type="InterPro" id="IPR021133">
    <property type="entry name" value="HEAT_type_2"/>
</dbReference>
<dbReference type="Pfam" id="PF25780">
    <property type="entry name" value="TPR_IPO5"/>
    <property type="match status" value="1"/>
</dbReference>
<dbReference type="SUPFAM" id="SSF48371">
    <property type="entry name" value="ARM repeat"/>
    <property type="match status" value="2"/>
</dbReference>
<name>A0ABP9XWZ4_9FUNG</name>
<dbReference type="InterPro" id="IPR008271">
    <property type="entry name" value="Ser/Thr_kinase_AS"/>
</dbReference>
<dbReference type="InterPro" id="IPR016024">
    <property type="entry name" value="ARM-type_fold"/>
</dbReference>
<dbReference type="SMART" id="SM01349">
    <property type="entry name" value="TOG"/>
    <property type="match status" value="1"/>
</dbReference>
<dbReference type="InterPro" id="IPR040122">
    <property type="entry name" value="Importin_beta"/>
</dbReference>
<keyword evidence="8" id="KW-0653">Protein transport</keyword>
<evidence type="ECO:0000256" key="2">
    <source>
        <dbReference type="ARBA" id="ARBA00004496"/>
    </source>
</evidence>